<accession>A0A0K1Q3Z8</accession>
<evidence type="ECO:0000313" key="3">
    <source>
        <dbReference type="EMBL" id="AKV00454.1"/>
    </source>
</evidence>
<reference evidence="3 4" key="1">
    <citation type="submission" date="2015-08" db="EMBL/GenBank/DDBJ databases">
        <authorList>
            <person name="Babu N.S."/>
            <person name="Beckwith C.J."/>
            <person name="Beseler K.G."/>
            <person name="Brison A."/>
            <person name="Carone J.V."/>
            <person name="Caskin T.P."/>
            <person name="Diamond M."/>
            <person name="Durham M.E."/>
            <person name="Foxe J.M."/>
            <person name="Go M."/>
            <person name="Henderson B.A."/>
            <person name="Jones I.B."/>
            <person name="McGettigan J.A."/>
            <person name="Micheletti S.J."/>
            <person name="Nasrallah M.E."/>
            <person name="Ortiz D."/>
            <person name="Piller C.R."/>
            <person name="Privatt S.R."/>
            <person name="Schneider S.L."/>
            <person name="Sharp S."/>
            <person name="Smith T.C."/>
            <person name="Stanton J.D."/>
            <person name="Ullery H.E."/>
            <person name="Wilson R.J."/>
            <person name="Serrano M.G."/>
            <person name="Buck G."/>
            <person name="Lee V."/>
            <person name="Wang Y."/>
            <person name="Carvalho R."/>
            <person name="Voegtly L."/>
            <person name="Shi R."/>
            <person name="Duckworth R."/>
            <person name="Johnson A."/>
            <person name="Loviza R."/>
            <person name="Walstead R."/>
            <person name="Shah Z."/>
            <person name="Kiflezghi M."/>
            <person name="Wade K."/>
            <person name="Ball S.L."/>
            <person name="Bradley K.W."/>
            <person name="Asai D.J."/>
            <person name="Bowman C.A."/>
            <person name="Russell D.A."/>
            <person name="Pope W.H."/>
            <person name="Jacobs-Sera D."/>
            <person name="Hendrix R.W."/>
            <person name="Hatfull G.F."/>
        </authorList>
    </citation>
    <scope>NUCLEOTIDE SEQUENCE [LARGE SCALE GENOMIC DNA]</scope>
    <source>
        <strain evidence="3 4">DSM 27648</strain>
    </source>
</reference>
<dbReference type="KEGG" id="llu:AKJ09_07117"/>
<dbReference type="EMBL" id="CP012333">
    <property type="protein sequence ID" value="AKV00454.1"/>
    <property type="molecule type" value="Genomic_DNA"/>
</dbReference>
<gene>
    <name evidence="3" type="ORF">AKJ09_07117</name>
</gene>
<name>A0A0K1Q3Z8_9BACT</name>
<dbReference type="InterPro" id="IPR046235">
    <property type="entry name" value="DUF6268"/>
</dbReference>
<protein>
    <recommendedName>
        <fullName evidence="2">DUF6268 domain-containing protein</fullName>
    </recommendedName>
</protein>
<organism evidence="3 4">
    <name type="scientific">Labilithrix luteola</name>
    <dbReference type="NCBI Taxonomy" id="1391654"/>
    <lineage>
        <taxon>Bacteria</taxon>
        <taxon>Pseudomonadati</taxon>
        <taxon>Myxococcota</taxon>
        <taxon>Polyangia</taxon>
        <taxon>Polyangiales</taxon>
        <taxon>Labilitrichaceae</taxon>
        <taxon>Labilithrix</taxon>
    </lineage>
</organism>
<proteinExistence type="predicted"/>
<evidence type="ECO:0000259" key="2">
    <source>
        <dbReference type="Pfam" id="PF19783"/>
    </source>
</evidence>
<feature type="signal peptide" evidence="1">
    <location>
        <begin position="1"/>
        <end position="20"/>
    </location>
</feature>
<keyword evidence="1" id="KW-0732">Signal</keyword>
<sequence>MLVTVFTLLLVLSFAPSAWAQADSLASVQGELYPYAKRSGTSNDQIGVSIFRASLGFPIFLSKKTLLIPTLGYERFEASIRSPSGNQSLLLQAPSLTMMLLQPLTERITLMGSVGVGFASDFSAPLSEQDLLLSGMLVGIYKFSDSFSLGTGVSYDRRSGNLLPVPLGIMRWQMSENARLIGAIPATLSFEYRVTPWLSSGFRAAFNGNRYHFGEGQFQQERLQLAYSNVVLGPKLVFSVGDWIHLEAYAAVTAYRRYDVYSDRDSVAELNLGPTMGYGLRMWIGPSFWKNASPTQ</sequence>
<dbReference type="Pfam" id="PF19783">
    <property type="entry name" value="DUF6268"/>
    <property type="match status" value="1"/>
</dbReference>
<dbReference type="AlphaFoldDB" id="A0A0K1Q3Z8"/>
<keyword evidence="4" id="KW-1185">Reference proteome</keyword>
<feature type="chain" id="PRO_5005466771" description="DUF6268 domain-containing protein" evidence="1">
    <location>
        <begin position="21"/>
        <end position="296"/>
    </location>
</feature>
<evidence type="ECO:0000313" key="4">
    <source>
        <dbReference type="Proteomes" id="UP000064967"/>
    </source>
</evidence>
<dbReference type="STRING" id="1391654.AKJ09_07117"/>
<feature type="domain" description="DUF6268" evidence="2">
    <location>
        <begin position="94"/>
        <end position="260"/>
    </location>
</feature>
<evidence type="ECO:0000256" key="1">
    <source>
        <dbReference type="SAM" id="SignalP"/>
    </source>
</evidence>
<dbReference type="Proteomes" id="UP000064967">
    <property type="component" value="Chromosome"/>
</dbReference>